<dbReference type="InterPro" id="IPR010606">
    <property type="entry name" value="Mib_Herc2"/>
</dbReference>
<proteinExistence type="predicted"/>
<evidence type="ECO:0000313" key="3">
    <source>
        <dbReference type="Proteomes" id="UP000265200"/>
    </source>
</evidence>
<organism evidence="2 3">
    <name type="scientific">Oryzias latipes</name>
    <name type="common">Japanese rice fish</name>
    <name type="synonym">Japanese killifish</name>
    <dbReference type="NCBI Taxonomy" id="8090"/>
    <lineage>
        <taxon>Eukaryota</taxon>
        <taxon>Metazoa</taxon>
        <taxon>Chordata</taxon>
        <taxon>Craniata</taxon>
        <taxon>Vertebrata</taxon>
        <taxon>Euteleostomi</taxon>
        <taxon>Actinopterygii</taxon>
        <taxon>Neopterygii</taxon>
        <taxon>Teleostei</taxon>
        <taxon>Neoteleostei</taxon>
        <taxon>Acanthomorphata</taxon>
        <taxon>Ovalentaria</taxon>
        <taxon>Atherinomorphae</taxon>
        <taxon>Beloniformes</taxon>
        <taxon>Adrianichthyidae</taxon>
        <taxon>Oryziinae</taxon>
        <taxon>Oryzias</taxon>
    </lineage>
</organism>
<dbReference type="Proteomes" id="UP000265200">
    <property type="component" value="Chromosome 22"/>
</dbReference>
<name>A0A3P9IHM5_ORYLA</name>
<reference key="1">
    <citation type="journal article" date="2007" name="Nature">
        <title>The medaka draft genome and insights into vertebrate genome evolution.</title>
        <authorList>
            <person name="Kasahara M."/>
            <person name="Naruse K."/>
            <person name="Sasaki S."/>
            <person name="Nakatani Y."/>
            <person name="Qu W."/>
            <person name="Ahsan B."/>
            <person name="Yamada T."/>
            <person name="Nagayasu Y."/>
            <person name="Doi K."/>
            <person name="Kasai Y."/>
            <person name="Jindo T."/>
            <person name="Kobayashi D."/>
            <person name="Shimada A."/>
            <person name="Toyoda A."/>
            <person name="Kuroki Y."/>
            <person name="Fujiyama A."/>
            <person name="Sasaki T."/>
            <person name="Shimizu A."/>
            <person name="Asakawa S."/>
            <person name="Shimizu N."/>
            <person name="Hashimoto S."/>
            <person name="Yang J."/>
            <person name="Lee Y."/>
            <person name="Matsushima K."/>
            <person name="Sugano S."/>
            <person name="Sakaizumi M."/>
            <person name="Narita T."/>
            <person name="Ohishi K."/>
            <person name="Haga S."/>
            <person name="Ohta F."/>
            <person name="Nomoto H."/>
            <person name="Nogata K."/>
            <person name="Morishita T."/>
            <person name="Endo T."/>
            <person name="Shin-I T."/>
            <person name="Takeda H."/>
            <person name="Morishita S."/>
            <person name="Kohara Y."/>
        </authorList>
    </citation>
    <scope>NUCLEOTIDE SEQUENCE [LARGE SCALE GENOMIC DNA]</scope>
    <source>
        <strain>Hd-rR</strain>
    </source>
</reference>
<dbReference type="AlphaFoldDB" id="A0A3P9IHM5"/>
<dbReference type="Ensembl" id="ENSORLT00015028301.1">
    <property type="protein sequence ID" value="ENSORLP00015019368.1"/>
    <property type="gene ID" value="ENSORLG00015000571.1"/>
</dbReference>
<dbReference type="GO" id="GO:0046872">
    <property type="term" value="F:metal ion binding"/>
    <property type="evidence" value="ECO:0007669"/>
    <property type="project" value="InterPro"/>
</dbReference>
<reference evidence="2 3" key="2">
    <citation type="submission" date="2017-04" db="EMBL/GenBank/DDBJ databases">
        <title>CpG methylation of centromeres and impact of large insertions on vertebrate speciation.</title>
        <authorList>
            <person name="Ichikawa K."/>
            <person name="Yoshimura J."/>
            <person name="Morishita S."/>
        </authorList>
    </citation>
    <scope>NUCLEOTIDE SEQUENCE</scope>
    <source>
        <strain evidence="2 3">HSOK</strain>
    </source>
</reference>
<dbReference type="GO" id="GO:0016567">
    <property type="term" value="P:protein ubiquitination"/>
    <property type="evidence" value="ECO:0007669"/>
    <property type="project" value="InterPro"/>
</dbReference>
<feature type="domain" description="MIB/HERC2" evidence="1">
    <location>
        <begin position="5"/>
        <end position="85"/>
    </location>
</feature>
<dbReference type="Pfam" id="PF06701">
    <property type="entry name" value="MIB_HERC2"/>
    <property type="match status" value="1"/>
</dbReference>
<dbReference type="GO" id="GO:0004842">
    <property type="term" value="F:ubiquitin-protein transferase activity"/>
    <property type="evidence" value="ECO:0007669"/>
    <property type="project" value="InterPro"/>
</dbReference>
<protein>
    <recommendedName>
        <fullName evidence="1">MIB/HERC2 domain-containing protein</fullName>
    </recommendedName>
</protein>
<dbReference type="InterPro" id="IPR037252">
    <property type="entry name" value="Mib_Herc2_sf"/>
</dbReference>
<reference evidence="2" key="3">
    <citation type="submission" date="2025-08" db="UniProtKB">
        <authorList>
            <consortium name="Ensembl"/>
        </authorList>
    </citation>
    <scope>IDENTIFICATION</scope>
    <source>
        <strain evidence="2">HSOK</strain>
    </source>
</reference>
<dbReference type="Gene3D" id="2.30.30.40">
    <property type="entry name" value="SH3 Domains"/>
    <property type="match status" value="1"/>
</dbReference>
<accession>A0A3P9IHM5</accession>
<evidence type="ECO:0000259" key="1">
    <source>
        <dbReference type="PROSITE" id="PS51416"/>
    </source>
</evidence>
<dbReference type="SUPFAM" id="SSF159034">
    <property type="entry name" value="Mib/herc2 domain-like"/>
    <property type="match status" value="1"/>
</dbReference>
<sequence length="85" mass="9770">MDPQDRHGVMKYIVPGARVIRGIDWKWRDQDGNPAGEGTVTGEAHNGKRMKTHRDVTVLLLENRRFSNYVYARSIISRPLPLHAF</sequence>
<reference evidence="2" key="4">
    <citation type="submission" date="2025-09" db="UniProtKB">
        <authorList>
            <consortium name="Ensembl"/>
        </authorList>
    </citation>
    <scope>IDENTIFICATION</scope>
    <source>
        <strain evidence="2">HSOK</strain>
    </source>
</reference>
<evidence type="ECO:0000313" key="2">
    <source>
        <dbReference type="Ensembl" id="ENSORLP00015019368.1"/>
    </source>
</evidence>
<dbReference type="PROSITE" id="PS51416">
    <property type="entry name" value="MIB_HERC2"/>
    <property type="match status" value="1"/>
</dbReference>